<evidence type="ECO:0000313" key="2">
    <source>
        <dbReference type="EMBL" id="CCC52147.1"/>
    </source>
</evidence>
<name>G0U3Y6_TRYVY</name>
<dbReference type="VEuPathDB" id="TriTrypDB:TvY486_1011900"/>
<proteinExistence type="predicted"/>
<organism evidence="2">
    <name type="scientific">Trypanosoma vivax (strain Y486)</name>
    <dbReference type="NCBI Taxonomy" id="1055687"/>
    <lineage>
        <taxon>Eukaryota</taxon>
        <taxon>Discoba</taxon>
        <taxon>Euglenozoa</taxon>
        <taxon>Kinetoplastea</taxon>
        <taxon>Metakinetoplastina</taxon>
        <taxon>Trypanosomatida</taxon>
        <taxon>Trypanosomatidae</taxon>
        <taxon>Trypanosoma</taxon>
        <taxon>Duttonella</taxon>
    </lineage>
</organism>
<sequence length="245" mass="26590">MTAVATIVQRFLECRNMLNSFVANLTAIGSFATQRTVVEEASRRAGVCIDIGSLPRCCTDPLGVLCAFPASALEYVVAQHNQDVGTLLLAISQTQQAWRSKVQQAKGVLLPPPQLAMGKGTSGTGGAENPHATSRTRIQKNTKSVEGASDVPHSPGAYALLAVLSAMDGWLRDVVLALRNDLANPPRAVRLSQLLLHTPHSLEVCAPQIVSLEEALSQLPDRVWREWERCQSQYMIDEAWILLPS</sequence>
<evidence type="ECO:0000256" key="1">
    <source>
        <dbReference type="SAM" id="MobiDB-lite"/>
    </source>
</evidence>
<feature type="region of interest" description="Disordered" evidence="1">
    <location>
        <begin position="113"/>
        <end position="150"/>
    </location>
</feature>
<reference evidence="2" key="1">
    <citation type="journal article" date="2012" name="Proc. Natl. Acad. Sci. U.S.A.">
        <title>Antigenic diversity is generated by distinct evolutionary mechanisms in African trypanosome species.</title>
        <authorList>
            <person name="Jackson A.P."/>
            <person name="Berry A."/>
            <person name="Aslett M."/>
            <person name="Allison H.C."/>
            <person name="Burton P."/>
            <person name="Vavrova-Anderson J."/>
            <person name="Brown R."/>
            <person name="Browne H."/>
            <person name="Corton N."/>
            <person name="Hauser H."/>
            <person name="Gamble J."/>
            <person name="Gilderthorp R."/>
            <person name="Marcello L."/>
            <person name="McQuillan J."/>
            <person name="Otto T.D."/>
            <person name="Quail M.A."/>
            <person name="Sanders M.J."/>
            <person name="van Tonder A."/>
            <person name="Ginger M.L."/>
            <person name="Field M.C."/>
            <person name="Barry J.D."/>
            <person name="Hertz-Fowler C."/>
            <person name="Berriman M."/>
        </authorList>
    </citation>
    <scope>NUCLEOTIDE SEQUENCE</scope>
    <source>
        <strain evidence="2">Y486</strain>
    </source>
</reference>
<protein>
    <submittedName>
        <fullName evidence="2">Uncharacterized protein</fullName>
    </submittedName>
</protein>
<dbReference type="AlphaFoldDB" id="G0U3Y6"/>
<feature type="compositionally biased region" description="Polar residues" evidence="1">
    <location>
        <begin position="131"/>
        <end position="144"/>
    </location>
</feature>
<gene>
    <name evidence="2" type="ORF">TVY486_1011900</name>
</gene>
<accession>G0U3Y6</accession>
<dbReference type="EMBL" id="HE573026">
    <property type="protein sequence ID" value="CCC52147.1"/>
    <property type="molecule type" value="Genomic_DNA"/>
</dbReference>